<organism evidence="1">
    <name type="scientific">marine metagenome</name>
    <dbReference type="NCBI Taxonomy" id="408172"/>
    <lineage>
        <taxon>unclassified sequences</taxon>
        <taxon>metagenomes</taxon>
        <taxon>ecological metagenomes</taxon>
    </lineage>
</organism>
<evidence type="ECO:0000313" key="1">
    <source>
        <dbReference type="EMBL" id="SVD89658.1"/>
    </source>
</evidence>
<accession>A0A382Z4K1</accession>
<proteinExistence type="predicted"/>
<dbReference type="AlphaFoldDB" id="A0A382Z4K1"/>
<reference evidence="1" key="1">
    <citation type="submission" date="2018-05" db="EMBL/GenBank/DDBJ databases">
        <authorList>
            <person name="Lanie J.A."/>
            <person name="Ng W.-L."/>
            <person name="Kazmierczak K.M."/>
            <person name="Andrzejewski T.M."/>
            <person name="Davidsen T.M."/>
            <person name="Wayne K.J."/>
            <person name="Tettelin H."/>
            <person name="Glass J.I."/>
            <person name="Rusch D."/>
            <person name="Podicherti R."/>
            <person name="Tsui H.-C.T."/>
            <person name="Winkler M.E."/>
        </authorList>
    </citation>
    <scope>NUCLEOTIDE SEQUENCE</scope>
</reference>
<dbReference type="EMBL" id="UINC01180455">
    <property type="protein sequence ID" value="SVD89658.1"/>
    <property type="molecule type" value="Genomic_DNA"/>
</dbReference>
<protein>
    <submittedName>
        <fullName evidence="1">Uncharacterized protein</fullName>
    </submittedName>
</protein>
<gene>
    <name evidence="1" type="ORF">METZ01_LOCUS442512</name>
</gene>
<sequence length="58" mass="7385">MTKMDFEFQQWIQQTWMEHLDKKFHWKEKVDYTQEEWLNKNLEFLTNKFQETKEKANG</sequence>
<name>A0A382Z4K1_9ZZZZ</name>